<feature type="domain" description="Signal transduction histidine kinase subgroup 2 dimerisation and phosphoacceptor" evidence="3">
    <location>
        <begin position="421"/>
        <end position="493"/>
    </location>
</feature>
<feature type="repeat" description="TPR" evidence="1">
    <location>
        <begin position="134"/>
        <end position="167"/>
    </location>
</feature>
<organism evidence="4 5">
    <name type="scientific">Cyclobacterium qasimii</name>
    <dbReference type="NCBI Taxonomy" id="1350429"/>
    <lineage>
        <taxon>Bacteria</taxon>
        <taxon>Pseudomonadati</taxon>
        <taxon>Bacteroidota</taxon>
        <taxon>Cytophagia</taxon>
        <taxon>Cytophagales</taxon>
        <taxon>Cyclobacteriaceae</taxon>
        <taxon>Cyclobacterium</taxon>
    </lineage>
</organism>
<sequence length="617" mass="70972">MAFTTHNIPSHSRQLTLDQNIDTRIDEGDYESAKELLERALKEVDRKDTAHLRQYSADLGYVLFHLGQFQNSIVKYEGALFYARAQADHRRTSSFLRSIGLNYQYLGLYGLAIESYQEALHYLHLNEPTSSNEAALYNSMGNLYRKTHNESKSLELLHKALSLYVSLEDPNKVANVMNNLGANHQNFNNLDSSLYYFQGVLNLADLDIDSPMDLAKDRSATFNNIGVVLLQQEETEKAFPYIEKAYQIHKLSRDQQGLAISYNNLGDYWLKMGRLALASKYLDSAFIVLQETSDKELLVDNLELRFELLEGTDQHKEALFTYKSLDSLKDQLFQDEKLKVEEISNIYLLREKEFENQKISQEAALFALESGKFRQTSLFLSLLGIILSLFLLWVFRNLKRQRGLTQIISAKNKTISLQQTELRHRTANNIMRLQSIIKEIARRVPDNSAQQEMLRSTQLLYSAASLERYLFSIEDEKEVPLKEFLKGLMQQHREMLGKEKRSVEIVYEQSAKIVLPVASVIPISMILTEWIYNSLKYAFEGIDQPKITIAIHLNDQHIKIDYQDNGVGIKDQASKGTGTRLIEKFALDLNARIETLEHQGIRYQLVFNAIGKNLSLK</sequence>
<dbReference type="Pfam" id="PF13424">
    <property type="entry name" value="TPR_12"/>
    <property type="match status" value="2"/>
</dbReference>
<dbReference type="InterPro" id="IPR011495">
    <property type="entry name" value="Sig_transdc_His_kin_sub2_dim/P"/>
</dbReference>
<dbReference type="PROSITE" id="PS50005">
    <property type="entry name" value="TPR"/>
    <property type="match status" value="1"/>
</dbReference>
<dbReference type="EMBL" id="BJYV01000004">
    <property type="protein sequence ID" value="GEO20829.1"/>
    <property type="molecule type" value="Genomic_DNA"/>
</dbReference>
<dbReference type="SUPFAM" id="SSF55874">
    <property type="entry name" value="ATPase domain of HSP90 chaperone/DNA topoisomerase II/histidine kinase"/>
    <property type="match status" value="1"/>
</dbReference>
<reference evidence="4 5" key="1">
    <citation type="submission" date="2019-07" db="EMBL/GenBank/DDBJ databases">
        <title>Whole genome shotgun sequence of Cyclobacterium qasimii NBRC 106168.</title>
        <authorList>
            <person name="Hosoyama A."/>
            <person name="Uohara A."/>
            <person name="Ohji S."/>
            <person name="Ichikawa N."/>
        </authorList>
    </citation>
    <scope>NUCLEOTIDE SEQUENCE [LARGE SCALE GENOMIC DNA]</scope>
    <source>
        <strain evidence="4 5">NBRC 106168</strain>
    </source>
</reference>
<accession>A0A512C9F4</accession>
<comment type="caution">
    <text evidence="4">The sequence shown here is derived from an EMBL/GenBank/DDBJ whole genome shotgun (WGS) entry which is preliminary data.</text>
</comment>
<protein>
    <recommendedName>
        <fullName evidence="3">Signal transduction histidine kinase subgroup 2 dimerisation and phosphoacceptor domain-containing protein</fullName>
    </recommendedName>
</protein>
<evidence type="ECO:0000313" key="5">
    <source>
        <dbReference type="Proteomes" id="UP000321301"/>
    </source>
</evidence>
<evidence type="ECO:0000313" key="4">
    <source>
        <dbReference type="EMBL" id="GEO20829.1"/>
    </source>
</evidence>
<dbReference type="PANTHER" id="PTHR10098:SF108">
    <property type="entry name" value="TETRATRICOPEPTIDE REPEAT PROTEIN 28"/>
    <property type="match status" value="1"/>
</dbReference>
<evidence type="ECO:0000256" key="1">
    <source>
        <dbReference type="PROSITE-ProRule" id="PRU00339"/>
    </source>
</evidence>
<keyword evidence="2" id="KW-0472">Membrane</keyword>
<keyword evidence="1" id="KW-0802">TPR repeat</keyword>
<keyword evidence="2" id="KW-0812">Transmembrane</keyword>
<dbReference type="InterPro" id="IPR036890">
    <property type="entry name" value="HATPase_C_sf"/>
</dbReference>
<feature type="transmembrane region" description="Helical" evidence="2">
    <location>
        <begin position="378"/>
        <end position="395"/>
    </location>
</feature>
<gene>
    <name evidence="4" type="ORF">CQA01_13630</name>
</gene>
<dbReference type="AlphaFoldDB" id="A0A512C9F4"/>
<dbReference type="Gene3D" id="3.30.565.10">
    <property type="entry name" value="Histidine kinase-like ATPase, C-terminal domain"/>
    <property type="match status" value="1"/>
</dbReference>
<evidence type="ECO:0000256" key="2">
    <source>
        <dbReference type="SAM" id="Phobius"/>
    </source>
</evidence>
<keyword evidence="5" id="KW-1185">Reference proteome</keyword>
<dbReference type="InterPro" id="IPR019734">
    <property type="entry name" value="TPR_rpt"/>
</dbReference>
<keyword evidence="2" id="KW-1133">Transmembrane helix</keyword>
<dbReference type="RefSeq" id="WP_170235679.1">
    <property type="nucleotide sequence ID" value="NZ_BJYV01000004.1"/>
</dbReference>
<dbReference type="Proteomes" id="UP000321301">
    <property type="component" value="Unassembled WGS sequence"/>
</dbReference>
<dbReference type="PANTHER" id="PTHR10098">
    <property type="entry name" value="RAPSYN-RELATED"/>
    <property type="match status" value="1"/>
</dbReference>
<evidence type="ECO:0000259" key="3">
    <source>
        <dbReference type="Pfam" id="PF07568"/>
    </source>
</evidence>
<dbReference type="SUPFAM" id="SSF48452">
    <property type="entry name" value="TPR-like"/>
    <property type="match status" value="2"/>
</dbReference>
<name>A0A512C9F4_9BACT</name>
<dbReference type="Gene3D" id="1.25.40.10">
    <property type="entry name" value="Tetratricopeptide repeat domain"/>
    <property type="match status" value="2"/>
</dbReference>
<dbReference type="InterPro" id="IPR011990">
    <property type="entry name" value="TPR-like_helical_dom_sf"/>
</dbReference>
<proteinExistence type="predicted"/>
<dbReference type="Pfam" id="PF07568">
    <property type="entry name" value="HisKA_2"/>
    <property type="match status" value="1"/>
</dbReference>
<dbReference type="SMART" id="SM00028">
    <property type="entry name" value="TPR"/>
    <property type="match status" value="6"/>
</dbReference>